<protein>
    <recommendedName>
        <fullName evidence="2">N-acetylmuramoyl-L-alanine amidase</fullName>
        <ecNumber evidence="2">3.5.1.28</ecNumber>
    </recommendedName>
</protein>
<name>A0AA97FAH6_9SPHN</name>
<dbReference type="Pfam" id="PF01520">
    <property type="entry name" value="Amidase_3"/>
    <property type="match status" value="1"/>
</dbReference>
<dbReference type="EMBL" id="CP136594">
    <property type="protein sequence ID" value="WOE76267.1"/>
    <property type="molecule type" value="Genomic_DNA"/>
</dbReference>
<dbReference type="Pfam" id="PF11741">
    <property type="entry name" value="AMIN"/>
    <property type="match status" value="1"/>
</dbReference>
<dbReference type="Gene3D" id="3.40.630.40">
    <property type="entry name" value="Zn-dependent exopeptidases"/>
    <property type="match status" value="1"/>
</dbReference>
<evidence type="ECO:0000256" key="1">
    <source>
        <dbReference type="ARBA" id="ARBA00001561"/>
    </source>
</evidence>
<reference evidence="5 6" key="1">
    <citation type="submission" date="2023-10" db="EMBL/GenBank/DDBJ databases">
        <title>Complete genome sequence of a Sphingomonadaceae bacterium.</title>
        <authorList>
            <person name="Yan C."/>
        </authorList>
    </citation>
    <scope>NUCLEOTIDE SEQUENCE [LARGE SCALE GENOMIC DNA]</scope>
    <source>
        <strain evidence="5 6">SCSIO 66989</strain>
    </source>
</reference>
<evidence type="ECO:0000256" key="3">
    <source>
        <dbReference type="ARBA" id="ARBA00022801"/>
    </source>
</evidence>
<dbReference type="PANTHER" id="PTHR30404">
    <property type="entry name" value="N-ACETYLMURAMOYL-L-ALANINE AMIDASE"/>
    <property type="match status" value="1"/>
</dbReference>
<dbReference type="Proteomes" id="UP001302429">
    <property type="component" value="Chromosome"/>
</dbReference>
<evidence type="ECO:0000313" key="6">
    <source>
        <dbReference type="Proteomes" id="UP001302429"/>
    </source>
</evidence>
<dbReference type="GO" id="GO:0008745">
    <property type="term" value="F:N-acetylmuramoyl-L-alanine amidase activity"/>
    <property type="evidence" value="ECO:0007669"/>
    <property type="project" value="UniProtKB-EC"/>
</dbReference>
<dbReference type="CDD" id="cd02696">
    <property type="entry name" value="MurNAc-LAA"/>
    <property type="match status" value="1"/>
</dbReference>
<proteinExistence type="predicted"/>
<sequence>MDWTSAVKLRHNGYIMVIVTALLALLTPGLAHGGEVEHVSLQGDRLTIRFDDVVQDARSFSLSGPDRIAIDVRGATTDQKRYSGRDTVRTIRAAQYQPDTARIVLDLDAPMAVQSGYFSSNGRQLHLSLARSGSLGGNAGKFAGPKSFTPPAGFATRPVRKPYSVKVDLPATKSQIGLPEVRGPRSGDRPLVVIDAGHGGHDPGAISPHDGKREKDITLAIARSIRDRLLETGRFRVALTRDTDKFLVLGERYSIARRLDADLFISIHADAAGNEEARGATVYTLSEVASDREAEKLAARENKADIIRGLDLRRTPESISPILIDLRQRETMNLSADFAKLLLREGQGKIRFRSHSHRFASFVVLKAPDVPSILLETGYLTNADDVKLLASKAGRTQIADSVAGAVRVYFARQLAMR</sequence>
<dbReference type="GO" id="GO:0030288">
    <property type="term" value="C:outer membrane-bounded periplasmic space"/>
    <property type="evidence" value="ECO:0007669"/>
    <property type="project" value="TreeGrafter"/>
</dbReference>
<organism evidence="5 6">
    <name type="scientific">Alterisphingorhabdus coralli</name>
    <dbReference type="NCBI Taxonomy" id="3071408"/>
    <lineage>
        <taxon>Bacteria</taxon>
        <taxon>Pseudomonadati</taxon>
        <taxon>Pseudomonadota</taxon>
        <taxon>Alphaproteobacteria</taxon>
        <taxon>Sphingomonadales</taxon>
        <taxon>Sphingomonadaceae</taxon>
        <taxon>Alterisphingorhabdus (ex Yan et al. 2024)</taxon>
    </lineage>
</organism>
<feature type="domain" description="MurNAc-LAA" evidence="4">
    <location>
        <begin position="253"/>
        <end position="407"/>
    </location>
</feature>
<dbReference type="AlphaFoldDB" id="A0AA97FAH6"/>
<dbReference type="Gene3D" id="2.60.40.3500">
    <property type="match status" value="1"/>
</dbReference>
<dbReference type="EC" id="3.5.1.28" evidence="2"/>
<dbReference type="RefSeq" id="WP_317083857.1">
    <property type="nucleotide sequence ID" value="NZ_CP136594.1"/>
</dbReference>
<dbReference type="InterPro" id="IPR002508">
    <property type="entry name" value="MurNAc-LAA_cat"/>
</dbReference>
<gene>
    <name evidence="5" type="ORF">RB602_06015</name>
</gene>
<dbReference type="PANTHER" id="PTHR30404:SF0">
    <property type="entry name" value="N-ACETYLMURAMOYL-L-ALANINE AMIDASE AMIC"/>
    <property type="match status" value="1"/>
</dbReference>
<dbReference type="InterPro" id="IPR021731">
    <property type="entry name" value="AMIN_dom"/>
</dbReference>
<keyword evidence="3" id="KW-0378">Hydrolase</keyword>
<dbReference type="GO" id="GO:0009253">
    <property type="term" value="P:peptidoglycan catabolic process"/>
    <property type="evidence" value="ECO:0007669"/>
    <property type="project" value="InterPro"/>
</dbReference>
<dbReference type="KEGG" id="acoa:RB602_06015"/>
<dbReference type="SUPFAM" id="SSF53187">
    <property type="entry name" value="Zn-dependent exopeptidases"/>
    <property type="match status" value="1"/>
</dbReference>
<dbReference type="InterPro" id="IPR050695">
    <property type="entry name" value="N-acetylmuramoyl_amidase_3"/>
</dbReference>
<comment type="catalytic activity">
    <reaction evidence="1">
        <text>Hydrolyzes the link between N-acetylmuramoyl residues and L-amino acid residues in certain cell-wall glycopeptides.</text>
        <dbReference type="EC" id="3.5.1.28"/>
    </reaction>
</comment>
<accession>A0AA97FAH6</accession>
<dbReference type="SMART" id="SM00646">
    <property type="entry name" value="Ami_3"/>
    <property type="match status" value="1"/>
</dbReference>
<evidence type="ECO:0000256" key="2">
    <source>
        <dbReference type="ARBA" id="ARBA00011901"/>
    </source>
</evidence>
<evidence type="ECO:0000259" key="4">
    <source>
        <dbReference type="SMART" id="SM00646"/>
    </source>
</evidence>
<keyword evidence="6" id="KW-1185">Reference proteome</keyword>
<evidence type="ECO:0000313" key="5">
    <source>
        <dbReference type="EMBL" id="WOE76267.1"/>
    </source>
</evidence>